<evidence type="ECO:0000313" key="1">
    <source>
        <dbReference type="EMBL" id="CDF59187.1"/>
    </source>
</evidence>
<dbReference type="RefSeq" id="WP_018666414.1">
    <property type="nucleotide sequence ID" value="NZ_HF952039.1"/>
</dbReference>
<dbReference type="eggNOG" id="COG1743">
    <property type="taxonomic scope" value="Bacteria"/>
</dbReference>
<proteinExistence type="predicted"/>
<dbReference type="REBASE" id="69147">
    <property type="entry name" value="M1.Tce8682ORF2255P"/>
</dbReference>
<dbReference type="InterPro" id="IPR029063">
    <property type="entry name" value="SAM-dependent_MTases_sf"/>
</dbReference>
<evidence type="ECO:0008006" key="3">
    <source>
        <dbReference type="Google" id="ProtNLM"/>
    </source>
</evidence>
<dbReference type="EMBL" id="CAVN010000149">
    <property type="protein sequence ID" value="CDF59187.1"/>
    <property type="molecule type" value="Genomic_DNA"/>
</dbReference>
<accession>R7RSL3</accession>
<reference evidence="1" key="1">
    <citation type="submission" date="2013-03" db="EMBL/GenBank/DDBJ databases">
        <title>Draft genome sequence of the hydrogen-ethanol-producing anaerobic alkalithermophilic Caloramator celere.</title>
        <authorList>
            <person name="Ciranna A."/>
            <person name="Larjo A."/>
            <person name="Kivisto A."/>
            <person name="Santala V."/>
            <person name="Roos C."/>
            <person name="Karp M."/>
        </authorList>
    </citation>
    <scope>NUCLEOTIDE SEQUENCE [LARGE SCALE GENOMIC DNA]</scope>
    <source>
        <strain evidence="1">DSM 8682</strain>
    </source>
</reference>
<name>R7RSL3_9CLOT</name>
<evidence type="ECO:0000313" key="2">
    <source>
        <dbReference type="Proteomes" id="UP000014923"/>
    </source>
</evidence>
<sequence>MDATSEEMKKAEKGTVRDSKLICPHCNMETPITAIRKDRRLDDGTIVYGLRRWEKHEFMPREEDVFQERLYCIRYEDQNGNRYYTAPTKEDLKREEKVIELLKERFERWQEKGYIPSSIIEEGYNTSQVIRERGWAYWHQLFNPRQLLVHGLLMELIDKEAKTKKEKVVGLLGSNKCCDWNSKLSIWNTGIGVETTQNTFSNQALNTLFNYGTRSLKHLGSSWFLNINYFKISKGENLKPIDARVIRDYNLFWLTDPPYADAVNYHELSEFFLAWDKKMLLDIFPEWYADSKRALAVKGTGEDFNQSMIDIYRNLAEHMPDDGMQVVMFTHQAVSVWADLTLILWAAGLRVTAAWTIATETESGGLKDGNYVKGTVLLVLRKQLSDTTAFLDELYPEIEFEVKRQIDSMRELDDKEDPNFNDADYILAAYAAALRVLTSYKRIEDIDIQYELSKKGQRGYVSPVENIIQEAVKIAYDYLTPTGFDMFTWKTLTSEERFYIKGLDLEKSGVNQLSAYQEIARGFGVKEYKELLQSTKANNARLKTAKEFGMKNIGTSDNFSNSLLRNVFAALHQSIKEENTMQGRNWLKNELPNYWSQRNTIISILEFIATFEHIENMKHWHEEAKYAKLLIELIRHDGV</sequence>
<keyword evidence="2" id="KW-1185">Reference proteome</keyword>
<protein>
    <recommendedName>
        <fullName evidence="3">DNA methylase</fullName>
    </recommendedName>
</protein>
<comment type="caution">
    <text evidence="1">The sequence shown here is derived from an EMBL/GenBank/DDBJ whole genome shotgun (WGS) entry which is preliminary data.</text>
</comment>
<dbReference type="SUPFAM" id="SSF53335">
    <property type="entry name" value="S-adenosyl-L-methionine-dependent methyltransferases"/>
    <property type="match status" value="1"/>
</dbReference>
<dbReference type="AlphaFoldDB" id="R7RSL3"/>
<dbReference type="HOGENOM" id="CLU_011601_0_0_9"/>
<gene>
    <name evidence="1" type="ORF">TCEL_02255</name>
</gene>
<organism evidence="1 2">
    <name type="scientific">Thermobrachium celere DSM 8682</name>
    <dbReference type="NCBI Taxonomy" id="941824"/>
    <lineage>
        <taxon>Bacteria</taxon>
        <taxon>Bacillati</taxon>
        <taxon>Bacillota</taxon>
        <taxon>Clostridia</taxon>
        <taxon>Eubacteriales</taxon>
        <taxon>Clostridiaceae</taxon>
        <taxon>Thermobrachium</taxon>
    </lineage>
</organism>
<dbReference type="Proteomes" id="UP000014923">
    <property type="component" value="Unassembled WGS sequence"/>
</dbReference>